<evidence type="ECO:0000256" key="3">
    <source>
        <dbReference type="ARBA" id="ARBA00022679"/>
    </source>
</evidence>
<dbReference type="CDD" id="cd16917">
    <property type="entry name" value="HATPase_UhpB-NarQ-NarX-like"/>
    <property type="match status" value="1"/>
</dbReference>
<dbReference type="PANTHER" id="PTHR24421">
    <property type="entry name" value="NITRATE/NITRITE SENSOR PROTEIN NARX-RELATED"/>
    <property type="match status" value="1"/>
</dbReference>
<protein>
    <submittedName>
        <fullName evidence="11">Two-component regulator propeller domain-containing protein</fullName>
    </submittedName>
</protein>
<keyword evidence="4" id="KW-0812">Transmembrane</keyword>
<dbReference type="InterPro" id="IPR036890">
    <property type="entry name" value="HATPase_C_sf"/>
</dbReference>
<proteinExistence type="predicted"/>
<evidence type="ECO:0000256" key="4">
    <source>
        <dbReference type="ARBA" id="ARBA00022692"/>
    </source>
</evidence>
<comment type="caution">
    <text evidence="11">The sequence shown here is derived from an EMBL/GenBank/DDBJ whole genome shotgun (WGS) entry which is preliminary data.</text>
</comment>
<dbReference type="SMART" id="SM00387">
    <property type="entry name" value="HATPase_c"/>
    <property type="match status" value="1"/>
</dbReference>
<evidence type="ECO:0000256" key="8">
    <source>
        <dbReference type="ARBA" id="ARBA00023136"/>
    </source>
</evidence>
<evidence type="ECO:0000256" key="7">
    <source>
        <dbReference type="ARBA" id="ARBA00023012"/>
    </source>
</evidence>
<dbReference type="SUPFAM" id="SSF63829">
    <property type="entry name" value="Calcium-dependent phosphotriesterase"/>
    <property type="match status" value="2"/>
</dbReference>
<keyword evidence="7" id="KW-0902">Two-component regulatory system</keyword>
<dbReference type="Proteomes" id="UP001371305">
    <property type="component" value="Unassembled WGS sequence"/>
</dbReference>
<sequence>MPRFPRLVVLAIAMLCATAMAQDTGDLRFATRSWETDQGMPHNGVNAIHQRPDGFLWVATQGGLVRFDGIEFVQRRSPLLKSARTSRVMELIDENPETLLIACDQSGLVRLTDSGFSIHPLSEQLGDSLRIIALFQEASDVFWVLSENRQVWRWDHGKVLHFPREPSTQIQTPGSLAMDRSGTVFLARGNGLERFDGKSLLPVPEIPAKAVTIASSGTGGLWIASGDALWRWDGGSLAQVAATTPWATAPPAALLEDGEGAVWIATKSNGLFRCTGTSFQPIQTSHPRMASLCRDAEGNIWAGTTGGGLNLVQPARFQLLDASAGWTPDIEGGVCESSPGRIWFANSGVGLRRVSEGKLHPPPDLAGWPAKAVAVFPDATGRIWFGSLNRVGHVTGDLSQPPEFIDLPPLGRVHVLHATRDGTIWAGGEGKLLASVQDEKVTLYNESHGYTGTQAQAICEDSSGALWVGTEAGALFRGKDGRFTRQTLPAELEGTGIRALVADADGTLWVGTGGGGLLVGRGGKFTTIDQEQGLPDEVISQLSSDDHGALWFGTSNSLFKVDKKELIQCAEGKIATVTPVKFAGADGLPGFSAAANYQPSSWKTHDGRLLFVSRKGLVIADPSPQAQTRQGPHVHIEKLLADNKATALDAARLPSSTRKLEFLFTAPTFVSPEKVRYRYRLAPFESEWNDAGIQRSATYSQLKPGRYRFELMAANSDLVWSPRAAVMPIEVVPAWWETWWARTLGLLTGATLLALAVRYWSHQRLKARLLELEATRRVDLERSRIARDLHDGLGASLTQIGMMAEELAEDVTEPDEMKDYSVRLAGRVREIARDLDAAVWTVSPQNDTLAALSSYICQYAIEYFRDSPLRCRVNVEPEIPEQSLSPDARHHLFLTAKEIMNNALKHSGASHLDLDIRVTDGSFHLGFRDDGHGFSESAETSGRHGLQNIRERVMELGGSVEIQSSAQGTFITVLVPLST</sequence>
<organism evidence="11 12">
    <name type="scientific">Luteolibacter soli</name>
    <dbReference type="NCBI Taxonomy" id="3135280"/>
    <lineage>
        <taxon>Bacteria</taxon>
        <taxon>Pseudomonadati</taxon>
        <taxon>Verrucomicrobiota</taxon>
        <taxon>Verrucomicrobiia</taxon>
        <taxon>Verrucomicrobiales</taxon>
        <taxon>Verrucomicrobiaceae</taxon>
        <taxon>Luteolibacter</taxon>
    </lineage>
</organism>
<accession>A0ABU9AX79</accession>
<evidence type="ECO:0000256" key="5">
    <source>
        <dbReference type="ARBA" id="ARBA00022777"/>
    </source>
</evidence>
<dbReference type="Gene3D" id="2.60.40.10">
    <property type="entry name" value="Immunoglobulins"/>
    <property type="match status" value="1"/>
</dbReference>
<feature type="signal peptide" evidence="9">
    <location>
        <begin position="1"/>
        <end position="21"/>
    </location>
</feature>
<evidence type="ECO:0000313" key="12">
    <source>
        <dbReference type="Proteomes" id="UP001371305"/>
    </source>
</evidence>
<dbReference type="Pfam" id="PF07494">
    <property type="entry name" value="Reg_prop"/>
    <property type="match status" value="2"/>
</dbReference>
<dbReference type="InterPro" id="IPR011712">
    <property type="entry name" value="Sig_transdc_His_kin_sub3_dim/P"/>
</dbReference>
<dbReference type="PANTHER" id="PTHR24421:SF37">
    <property type="entry name" value="SENSOR HISTIDINE KINASE NARS"/>
    <property type="match status" value="1"/>
</dbReference>
<feature type="domain" description="Histidine kinase/HSP90-like ATPase" evidence="10">
    <location>
        <begin position="887"/>
        <end position="979"/>
    </location>
</feature>
<reference evidence="11 12" key="1">
    <citation type="submission" date="2024-04" db="EMBL/GenBank/DDBJ databases">
        <title>Luteolibacter sp. isolated from soil.</title>
        <authorList>
            <person name="An J."/>
        </authorList>
    </citation>
    <scope>NUCLEOTIDE SEQUENCE [LARGE SCALE GENOMIC DNA]</scope>
    <source>
        <strain evidence="11 12">Y139</strain>
    </source>
</reference>
<dbReference type="Gene3D" id="1.20.5.1930">
    <property type="match status" value="1"/>
</dbReference>
<keyword evidence="3" id="KW-0808">Transferase</keyword>
<keyword evidence="6" id="KW-1133">Transmembrane helix</keyword>
<dbReference type="Pfam" id="PF07495">
    <property type="entry name" value="Y_Y_Y"/>
    <property type="match status" value="1"/>
</dbReference>
<dbReference type="EMBL" id="JBBUKT010000007">
    <property type="protein sequence ID" value="MEK7952364.1"/>
    <property type="molecule type" value="Genomic_DNA"/>
</dbReference>
<dbReference type="RefSeq" id="WP_341406123.1">
    <property type="nucleotide sequence ID" value="NZ_JBBUKT010000007.1"/>
</dbReference>
<evidence type="ECO:0000256" key="2">
    <source>
        <dbReference type="ARBA" id="ARBA00022475"/>
    </source>
</evidence>
<evidence type="ECO:0000256" key="6">
    <source>
        <dbReference type="ARBA" id="ARBA00022989"/>
    </source>
</evidence>
<keyword evidence="2" id="KW-1003">Cell membrane</keyword>
<evidence type="ECO:0000256" key="1">
    <source>
        <dbReference type="ARBA" id="ARBA00004651"/>
    </source>
</evidence>
<keyword evidence="12" id="KW-1185">Reference proteome</keyword>
<dbReference type="Gene3D" id="3.30.565.10">
    <property type="entry name" value="Histidine kinase-like ATPase, C-terminal domain"/>
    <property type="match status" value="1"/>
</dbReference>
<keyword evidence="5" id="KW-0418">Kinase</keyword>
<dbReference type="Pfam" id="PF02518">
    <property type="entry name" value="HATPase_c"/>
    <property type="match status" value="1"/>
</dbReference>
<evidence type="ECO:0000313" key="11">
    <source>
        <dbReference type="EMBL" id="MEK7952364.1"/>
    </source>
</evidence>
<dbReference type="InterPro" id="IPR011110">
    <property type="entry name" value="Reg_prop"/>
</dbReference>
<dbReference type="Gene3D" id="2.130.10.10">
    <property type="entry name" value="YVTN repeat-like/Quinoprotein amine dehydrogenase"/>
    <property type="match status" value="2"/>
</dbReference>
<dbReference type="InterPro" id="IPR003594">
    <property type="entry name" value="HATPase_dom"/>
</dbReference>
<keyword evidence="9" id="KW-0732">Signal</keyword>
<comment type="subcellular location">
    <subcellularLocation>
        <location evidence="1">Cell membrane</location>
        <topology evidence="1">Multi-pass membrane protein</topology>
    </subcellularLocation>
</comment>
<keyword evidence="8" id="KW-0472">Membrane</keyword>
<evidence type="ECO:0000256" key="9">
    <source>
        <dbReference type="SAM" id="SignalP"/>
    </source>
</evidence>
<dbReference type="Pfam" id="PF07730">
    <property type="entry name" value="HisKA_3"/>
    <property type="match status" value="1"/>
</dbReference>
<feature type="chain" id="PRO_5046985353" evidence="9">
    <location>
        <begin position="22"/>
        <end position="979"/>
    </location>
</feature>
<evidence type="ECO:0000259" key="10">
    <source>
        <dbReference type="SMART" id="SM00387"/>
    </source>
</evidence>
<dbReference type="InterPro" id="IPR015943">
    <property type="entry name" value="WD40/YVTN_repeat-like_dom_sf"/>
</dbReference>
<dbReference type="InterPro" id="IPR013783">
    <property type="entry name" value="Ig-like_fold"/>
</dbReference>
<name>A0ABU9AX79_9BACT</name>
<dbReference type="SUPFAM" id="SSF55874">
    <property type="entry name" value="ATPase domain of HSP90 chaperone/DNA topoisomerase II/histidine kinase"/>
    <property type="match status" value="1"/>
</dbReference>
<gene>
    <name evidence="11" type="ORF">WKV53_17770</name>
</gene>
<dbReference type="InterPro" id="IPR050482">
    <property type="entry name" value="Sensor_HK_TwoCompSys"/>
</dbReference>
<dbReference type="InterPro" id="IPR011123">
    <property type="entry name" value="Y_Y_Y"/>
</dbReference>